<evidence type="ECO:0000256" key="8">
    <source>
        <dbReference type="ARBA" id="ARBA00023136"/>
    </source>
</evidence>
<gene>
    <name evidence="10" type="ORF">CMV30_15220</name>
</gene>
<dbReference type="Gene3D" id="3.40.190.10">
    <property type="entry name" value="Periplasmic binding protein-like II"/>
    <property type="match status" value="2"/>
</dbReference>
<reference evidence="10 11" key="1">
    <citation type="submission" date="2017-09" db="EMBL/GenBank/DDBJ databases">
        <title>Complete genome sequence of Verrucomicrobial strain HZ-65, isolated from freshwater.</title>
        <authorList>
            <person name="Choi A."/>
        </authorList>
    </citation>
    <scope>NUCLEOTIDE SEQUENCE [LARGE SCALE GENOMIC DNA]</scope>
    <source>
        <strain evidence="10 11">HZ-65</strain>
    </source>
</reference>
<sequence length="336" mass="36513">MTRRAFFLPLVLAVASMAALLGGCRAKTYSEPVSRAGKKILRVGYFPNITHAQGVIGSTLTAEKKGWFEERLGPDVEIQWFVYNAGPSAMEAIFTDSVDLTYVGPSPALNAFIRARGDDIRIVSGSARGGAALLVRPGAGIEKPEDFRGKKLATPQLGNTQDVAARAWLKAQGFHMTQLGGDVFVLPTANPDQLALFKQGQIDAVWTVEPWVTRIETEAGGSVYLEQPDVVTTVLVASKKALDHRSELIGRFVKAHHELTDWTVAHPAEAQAIVQRGLTAIVHREVPLKLVSAAWKRLTFSNDITLHSIEGLVADARGLGFIRGDVELQPLIHILQ</sequence>
<keyword evidence="4" id="KW-0813">Transport</keyword>
<evidence type="ECO:0000256" key="1">
    <source>
        <dbReference type="ARBA" id="ARBA00004308"/>
    </source>
</evidence>
<dbReference type="InterPro" id="IPR010067">
    <property type="entry name" value="ABC_SsuA_sub-bd"/>
</dbReference>
<evidence type="ECO:0000256" key="3">
    <source>
        <dbReference type="ARBA" id="ARBA00010742"/>
    </source>
</evidence>
<keyword evidence="6" id="KW-0997">Cell inner membrane</keyword>
<keyword evidence="11" id="KW-1185">Reference proteome</keyword>
<comment type="subcellular location">
    <subcellularLocation>
        <location evidence="1">Endomembrane system</location>
    </subcellularLocation>
    <subcellularLocation>
        <location evidence="2">Periplasm</location>
    </subcellularLocation>
</comment>
<organism evidence="10 11">
    <name type="scientific">Nibricoccus aquaticus</name>
    <dbReference type="NCBI Taxonomy" id="2576891"/>
    <lineage>
        <taxon>Bacteria</taxon>
        <taxon>Pseudomonadati</taxon>
        <taxon>Verrucomicrobiota</taxon>
        <taxon>Opitutia</taxon>
        <taxon>Opitutales</taxon>
        <taxon>Opitutaceae</taxon>
        <taxon>Nibricoccus</taxon>
    </lineage>
</organism>
<proteinExistence type="inferred from homology"/>
<dbReference type="GO" id="GO:0042597">
    <property type="term" value="C:periplasmic space"/>
    <property type="evidence" value="ECO:0007669"/>
    <property type="project" value="UniProtKB-SubCell"/>
</dbReference>
<evidence type="ECO:0000313" key="11">
    <source>
        <dbReference type="Proteomes" id="UP000217265"/>
    </source>
</evidence>
<dbReference type="PROSITE" id="PS51257">
    <property type="entry name" value="PROKAR_LIPOPROTEIN"/>
    <property type="match status" value="1"/>
</dbReference>
<dbReference type="OrthoDB" id="9814375at2"/>
<dbReference type="AlphaFoldDB" id="A0A290QAB4"/>
<evidence type="ECO:0000313" key="10">
    <source>
        <dbReference type="EMBL" id="ATC65197.1"/>
    </source>
</evidence>
<dbReference type="PANTHER" id="PTHR30024">
    <property type="entry name" value="ALIPHATIC SULFONATES-BINDING PROTEIN-RELATED"/>
    <property type="match status" value="1"/>
</dbReference>
<dbReference type="Proteomes" id="UP000217265">
    <property type="component" value="Chromosome"/>
</dbReference>
<dbReference type="PANTHER" id="PTHR30024:SF47">
    <property type="entry name" value="TAURINE-BINDING PERIPLASMIC PROTEIN"/>
    <property type="match status" value="1"/>
</dbReference>
<feature type="signal peptide" evidence="9">
    <location>
        <begin position="1"/>
        <end position="18"/>
    </location>
</feature>
<dbReference type="NCBIfam" id="TIGR01728">
    <property type="entry name" value="SsuA_fam"/>
    <property type="match status" value="1"/>
</dbReference>
<dbReference type="GO" id="GO:0012505">
    <property type="term" value="C:endomembrane system"/>
    <property type="evidence" value="ECO:0007669"/>
    <property type="project" value="UniProtKB-SubCell"/>
</dbReference>
<protein>
    <submittedName>
        <fullName evidence="10">Aliphatic sulfonate ABC transporter substrate-binding protein</fullName>
    </submittedName>
</protein>
<evidence type="ECO:0000256" key="9">
    <source>
        <dbReference type="SAM" id="SignalP"/>
    </source>
</evidence>
<name>A0A290QAB4_9BACT</name>
<evidence type="ECO:0000256" key="4">
    <source>
        <dbReference type="ARBA" id="ARBA00022448"/>
    </source>
</evidence>
<dbReference type="SUPFAM" id="SSF53850">
    <property type="entry name" value="Periplasmic binding protein-like II"/>
    <property type="match status" value="1"/>
</dbReference>
<dbReference type="KEGG" id="vbh:CMV30_15220"/>
<evidence type="ECO:0000256" key="7">
    <source>
        <dbReference type="ARBA" id="ARBA00022729"/>
    </source>
</evidence>
<dbReference type="GO" id="GO:0042626">
    <property type="term" value="F:ATPase-coupled transmembrane transporter activity"/>
    <property type="evidence" value="ECO:0007669"/>
    <property type="project" value="InterPro"/>
</dbReference>
<keyword evidence="5" id="KW-1003">Cell membrane</keyword>
<accession>A0A290QAB4</accession>
<dbReference type="EMBL" id="CP023344">
    <property type="protein sequence ID" value="ATC65197.1"/>
    <property type="molecule type" value="Genomic_DNA"/>
</dbReference>
<dbReference type="Pfam" id="PF13379">
    <property type="entry name" value="NMT1_2"/>
    <property type="match status" value="1"/>
</dbReference>
<keyword evidence="8" id="KW-0472">Membrane</keyword>
<dbReference type="CDD" id="cd13553">
    <property type="entry name" value="PBP2_NrtA_CpmA_like"/>
    <property type="match status" value="1"/>
</dbReference>
<dbReference type="RefSeq" id="WP_096056828.1">
    <property type="nucleotide sequence ID" value="NZ_CP023344.1"/>
</dbReference>
<dbReference type="InterPro" id="IPR044527">
    <property type="entry name" value="NrtA/CpmA_ABC-bd_dom"/>
</dbReference>
<evidence type="ECO:0000256" key="5">
    <source>
        <dbReference type="ARBA" id="ARBA00022475"/>
    </source>
</evidence>
<keyword evidence="7 9" id="KW-0732">Signal</keyword>
<feature type="chain" id="PRO_5012877557" evidence="9">
    <location>
        <begin position="19"/>
        <end position="336"/>
    </location>
</feature>
<dbReference type="GO" id="GO:0016020">
    <property type="term" value="C:membrane"/>
    <property type="evidence" value="ECO:0007669"/>
    <property type="project" value="InterPro"/>
</dbReference>
<comment type="similarity">
    <text evidence="3">Belongs to the bacterial solute-binding protein SsuA/TauA family.</text>
</comment>
<evidence type="ECO:0000256" key="2">
    <source>
        <dbReference type="ARBA" id="ARBA00004418"/>
    </source>
</evidence>
<evidence type="ECO:0000256" key="6">
    <source>
        <dbReference type="ARBA" id="ARBA00022519"/>
    </source>
</evidence>